<dbReference type="InterPro" id="IPR001789">
    <property type="entry name" value="Sig_transdc_resp-reg_receiver"/>
</dbReference>
<dbReference type="PANTHER" id="PTHR48111">
    <property type="entry name" value="REGULATOR OF RPOS"/>
    <property type="match status" value="1"/>
</dbReference>
<evidence type="ECO:0000256" key="3">
    <source>
        <dbReference type="ARBA" id="ARBA00023015"/>
    </source>
</evidence>
<dbReference type="InterPro" id="IPR039420">
    <property type="entry name" value="WalR-like"/>
</dbReference>
<dbReference type="InterPro" id="IPR011006">
    <property type="entry name" value="CheY-like_superfamily"/>
</dbReference>
<dbReference type="SMART" id="SM00448">
    <property type="entry name" value="REC"/>
    <property type="match status" value="1"/>
</dbReference>
<dbReference type="Gene3D" id="3.40.50.2300">
    <property type="match status" value="1"/>
</dbReference>
<dbReference type="CDD" id="cd17574">
    <property type="entry name" value="REC_OmpR"/>
    <property type="match status" value="1"/>
</dbReference>
<feature type="region of interest" description="Disordered" evidence="7">
    <location>
        <begin position="163"/>
        <end position="183"/>
    </location>
</feature>
<keyword evidence="4" id="KW-0238">DNA-binding</keyword>
<keyword evidence="5" id="KW-0804">Transcription</keyword>
<evidence type="ECO:0000256" key="1">
    <source>
        <dbReference type="ARBA" id="ARBA00022553"/>
    </source>
</evidence>
<keyword evidence="2" id="KW-0902">Two-component regulatory system</keyword>
<name>A0ABP4FD56_9ACTN</name>
<evidence type="ECO:0000313" key="10">
    <source>
        <dbReference type="Proteomes" id="UP001499979"/>
    </source>
</evidence>
<feature type="modified residue" description="4-aspartylphosphate" evidence="6">
    <location>
        <position position="60"/>
    </location>
</feature>
<dbReference type="Pfam" id="PF00072">
    <property type="entry name" value="Response_reg"/>
    <property type="match status" value="1"/>
</dbReference>
<evidence type="ECO:0000313" key="9">
    <source>
        <dbReference type="EMBL" id="GAA1163604.1"/>
    </source>
</evidence>
<dbReference type="RefSeq" id="WP_343910779.1">
    <property type="nucleotide sequence ID" value="NZ_BAAAJE010000030.1"/>
</dbReference>
<comment type="caution">
    <text evidence="9">The sequence shown here is derived from an EMBL/GenBank/DDBJ whole genome shotgun (WGS) entry which is preliminary data.</text>
</comment>
<dbReference type="PROSITE" id="PS50110">
    <property type="entry name" value="RESPONSE_REGULATORY"/>
    <property type="match status" value="1"/>
</dbReference>
<evidence type="ECO:0000259" key="8">
    <source>
        <dbReference type="PROSITE" id="PS50110"/>
    </source>
</evidence>
<protein>
    <submittedName>
        <fullName evidence="9">Response regulator transcription factor</fullName>
    </submittedName>
</protein>
<dbReference type="Proteomes" id="UP001499979">
    <property type="component" value="Unassembled WGS sequence"/>
</dbReference>
<sequence length="303" mass="33115">MSERAAGPTPVALVIDDDEDTLGLLEIVLTGAGFQVVTASNGPDGLALALRHRPVLATIDVTMPQMDGLEVTRRVREATDTYIVIISGRSQEQDVLAGFDAGADDYIPKPIRPRELQARLAAVARRPIASVTEGQATVAWAPAAADHARGAYLQLVVAGEPVGFPEDESRADESREEDGQDGRDGMLELGMRFVGSWIEFNGLRVNPSRDLLVVDDRLVDTFPEQIKLVETMLYAGTVTLTARQLALRFRGETEATASRSAVDDRAWFDAAMAELLTLVDETPHWPRWFRVGNGKLQLVEPRD</sequence>
<dbReference type="PANTHER" id="PTHR48111:SF1">
    <property type="entry name" value="TWO-COMPONENT RESPONSE REGULATOR ORR33"/>
    <property type="match status" value="1"/>
</dbReference>
<accession>A0ABP4FD56</accession>
<keyword evidence="10" id="KW-1185">Reference proteome</keyword>
<organism evidence="9 10">
    <name type="scientific">Nocardioides aquiterrae</name>
    <dbReference type="NCBI Taxonomy" id="203799"/>
    <lineage>
        <taxon>Bacteria</taxon>
        <taxon>Bacillati</taxon>
        <taxon>Actinomycetota</taxon>
        <taxon>Actinomycetes</taxon>
        <taxon>Propionibacteriales</taxon>
        <taxon>Nocardioidaceae</taxon>
        <taxon>Nocardioides</taxon>
    </lineage>
</organism>
<feature type="domain" description="Response regulatory" evidence="8">
    <location>
        <begin position="11"/>
        <end position="124"/>
    </location>
</feature>
<proteinExistence type="predicted"/>
<keyword evidence="1 6" id="KW-0597">Phosphoprotein</keyword>
<reference evidence="10" key="1">
    <citation type="journal article" date="2019" name="Int. J. Syst. Evol. Microbiol.">
        <title>The Global Catalogue of Microorganisms (GCM) 10K type strain sequencing project: providing services to taxonomists for standard genome sequencing and annotation.</title>
        <authorList>
            <consortium name="The Broad Institute Genomics Platform"/>
            <consortium name="The Broad Institute Genome Sequencing Center for Infectious Disease"/>
            <person name="Wu L."/>
            <person name="Ma J."/>
        </authorList>
    </citation>
    <scope>NUCLEOTIDE SEQUENCE [LARGE SCALE GENOMIC DNA]</scope>
    <source>
        <strain evidence="10">JCM 11813</strain>
    </source>
</reference>
<dbReference type="EMBL" id="BAAAJE010000030">
    <property type="protein sequence ID" value="GAA1163604.1"/>
    <property type="molecule type" value="Genomic_DNA"/>
</dbReference>
<gene>
    <name evidence="9" type="ORF">GCM10009606_46710</name>
</gene>
<evidence type="ECO:0000256" key="7">
    <source>
        <dbReference type="SAM" id="MobiDB-lite"/>
    </source>
</evidence>
<evidence type="ECO:0000256" key="6">
    <source>
        <dbReference type="PROSITE-ProRule" id="PRU00169"/>
    </source>
</evidence>
<evidence type="ECO:0000256" key="4">
    <source>
        <dbReference type="ARBA" id="ARBA00023125"/>
    </source>
</evidence>
<keyword evidence="3" id="KW-0805">Transcription regulation</keyword>
<dbReference type="SUPFAM" id="SSF52172">
    <property type="entry name" value="CheY-like"/>
    <property type="match status" value="1"/>
</dbReference>
<evidence type="ECO:0000256" key="5">
    <source>
        <dbReference type="ARBA" id="ARBA00023163"/>
    </source>
</evidence>
<evidence type="ECO:0000256" key="2">
    <source>
        <dbReference type="ARBA" id="ARBA00023012"/>
    </source>
</evidence>